<reference evidence="12" key="1">
    <citation type="submission" date="2016-10" db="EMBL/GenBank/DDBJ databases">
        <authorList>
            <person name="Varghese N."/>
            <person name="Submissions S."/>
        </authorList>
    </citation>
    <scope>NUCLEOTIDE SEQUENCE [LARGE SCALE GENOMIC DNA]</scope>
    <source>
        <strain evidence="12">DSM 25811 / CCM 8410 / LMG 26954 / E90</strain>
    </source>
</reference>
<dbReference type="SUPFAM" id="SSF52540">
    <property type="entry name" value="P-loop containing nucleoside triphosphate hydrolases"/>
    <property type="match status" value="1"/>
</dbReference>
<dbReference type="RefSeq" id="WP_090389875.1">
    <property type="nucleotide sequence ID" value="NZ_FMZO01000004.1"/>
</dbReference>
<evidence type="ECO:0000256" key="5">
    <source>
        <dbReference type="ARBA" id="ARBA00022694"/>
    </source>
</evidence>
<dbReference type="GO" id="GO:0005737">
    <property type="term" value="C:cytoplasm"/>
    <property type="evidence" value="ECO:0007669"/>
    <property type="project" value="UniProtKB-SubCell"/>
</dbReference>
<comment type="similarity">
    <text evidence="2">Belongs to the TsaE family.</text>
</comment>
<evidence type="ECO:0000256" key="9">
    <source>
        <dbReference type="ARBA" id="ARBA00022842"/>
    </source>
</evidence>
<dbReference type="NCBIfam" id="TIGR00150">
    <property type="entry name" value="T6A_YjeE"/>
    <property type="match status" value="1"/>
</dbReference>
<evidence type="ECO:0000256" key="7">
    <source>
        <dbReference type="ARBA" id="ARBA00022741"/>
    </source>
</evidence>
<dbReference type="GO" id="GO:0046872">
    <property type="term" value="F:metal ion binding"/>
    <property type="evidence" value="ECO:0007669"/>
    <property type="project" value="UniProtKB-KW"/>
</dbReference>
<keyword evidence="6" id="KW-0479">Metal-binding</keyword>
<keyword evidence="4" id="KW-0963">Cytoplasm</keyword>
<keyword evidence="7" id="KW-0547">Nucleotide-binding</keyword>
<evidence type="ECO:0000256" key="6">
    <source>
        <dbReference type="ARBA" id="ARBA00022723"/>
    </source>
</evidence>
<accession>A0A1G6Q345</accession>
<evidence type="ECO:0000256" key="10">
    <source>
        <dbReference type="ARBA" id="ARBA00032441"/>
    </source>
</evidence>
<dbReference type="InterPro" id="IPR003442">
    <property type="entry name" value="T6A_TsaE"/>
</dbReference>
<dbReference type="GO" id="GO:0002949">
    <property type="term" value="P:tRNA threonylcarbamoyladenosine modification"/>
    <property type="evidence" value="ECO:0007669"/>
    <property type="project" value="InterPro"/>
</dbReference>
<dbReference type="Pfam" id="PF02367">
    <property type="entry name" value="TsaE"/>
    <property type="match status" value="1"/>
</dbReference>
<protein>
    <recommendedName>
        <fullName evidence="3">tRNA threonylcarbamoyladenosine biosynthesis protein TsaE</fullName>
    </recommendedName>
    <alternativeName>
        <fullName evidence="10">t(6)A37 threonylcarbamoyladenosine biosynthesis protein TsaE</fullName>
    </alternativeName>
</protein>
<keyword evidence="8" id="KW-0067">ATP-binding</keyword>
<dbReference type="AlphaFoldDB" id="A0A1G6Q345"/>
<evidence type="ECO:0000256" key="3">
    <source>
        <dbReference type="ARBA" id="ARBA00019010"/>
    </source>
</evidence>
<comment type="subcellular location">
    <subcellularLocation>
        <location evidence="1">Cytoplasm</location>
    </subcellularLocation>
</comment>
<keyword evidence="9" id="KW-0460">Magnesium</keyword>
<dbReference type="OrthoDB" id="9815896at2"/>
<name>A0A1G6Q345_NIADE</name>
<evidence type="ECO:0000256" key="2">
    <source>
        <dbReference type="ARBA" id="ARBA00007599"/>
    </source>
</evidence>
<sequence>MKKVFSLNDIVQVAGWLLQQLGDQKIIAFYGQMGAGKTTLIYTVCQVLQVEDVVSSPTFSIINEYRFPDNGQSASVYHMDLYRLQDEEEAVRAGVEDCLYSGHYCFVEWPEKAPDLFPGETLYVSLSVVDEERREIEILKNK</sequence>
<evidence type="ECO:0000256" key="1">
    <source>
        <dbReference type="ARBA" id="ARBA00004496"/>
    </source>
</evidence>
<dbReference type="InterPro" id="IPR027417">
    <property type="entry name" value="P-loop_NTPase"/>
</dbReference>
<keyword evidence="12" id="KW-1185">Reference proteome</keyword>
<dbReference type="EMBL" id="FMZO01000004">
    <property type="protein sequence ID" value="SDC86860.1"/>
    <property type="molecule type" value="Genomic_DNA"/>
</dbReference>
<dbReference type="Proteomes" id="UP000198757">
    <property type="component" value="Unassembled WGS sequence"/>
</dbReference>
<proteinExistence type="inferred from homology"/>
<dbReference type="PANTHER" id="PTHR33540:SF2">
    <property type="entry name" value="TRNA THREONYLCARBAMOYLADENOSINE BIOSYNTHESIS PROTEIN TSAE"/>
    <property type="match status" value="1"/>
</dbReference>
<dbReference type="GO" id="GO:0005524">
    <property type="term" value="F:ATP binding"/>
    <property type="evidence" value="ECO:0007669"/>
    <property type="project" value="UniProtKB-KW"/>
</dbReference>
<dbReference type="STRING" id="1285928.SAMN04487894_104263"/>
<evidence type="ECO:0000313" key="11">
    <source>
        <dbReference type="EMBL" id="SDC86860.1"/>
    </source>
</evidence>
<dbReference type="Gene3D" id="3.40.50.300">
    <property type="entry name" value="P-loop containing nucleotide triphosphate hydrolases"/>
    <property type="match status" value="1"/>
</dbReference>
<dbReference type="PANTHER" id="PTHR33540">
    <property type="entry name" value="TRNA THREONYLCARBAMOYLADENOSINE BIOSYNTHESIS PROTEIN TSAE"/>
    <property type="match status" value="1"/>
</dbReference>
<evidence type="ECO:0000313" key="12">
    <source>
        <dbReference type="Proteomes" id="UP000198757"/>
    </source>
</evidence>
<keyword evidence="5" id="KW-0819">tRNA processing</keyword>
<gene>
    <name evidence="11" type="ORF">SAMN04487894_104263</name>
</gene>
<evidence type="ECO:0000256" key="4">
    <source>
        <dbReference type="ARBA" id="ARBA00022490"/>
    </source>
</evidence>
<organism evidence="11 12">
    <name type="scientific">Niabella drilacis (strain DSM 25811 / CCM 8410 / CCUG 62505 / LMG 26954 / E90)</name>
    <dbReference type="NCBI Taxonomy" id="1285928"/>
    <lineage>
        <taxon>Bacteria</taxon>
        <taxon>Pseudomonadati</taxon>
        <taxon>Bacteroidota</taxon>
        <taxon>Chitinophagia</taxon>
        <taxon>Chitinophagales</taxon>
        <taxon>Chitinophagaceae</taxon>
        <taxon>Niabella</taxon>
    </lineage>
</organism>
<evidence type="ECO:0000256" key="8">
    <source>
        <dbReference type="ARBA" id="ARBA00022840"/>
    </source>
</evidence>